<keyword evidence="3" id="KW-1185">Reference proteome</keyword>
<dbReference type="AlphaFoldDB" id="A0A225X3G7"/>
<dbReference type="PANTHER" id="PTHR33064:SF37">
    <property type="entry name" value="RIBONUCLEASE H"/>
    <property type="match status" value="1"/>
</dbReference>
<gene>
    <name evidence="2" type="ORF">PHMEG_000524</name>
</gene>
<dbReference type="InterPro" id="IPR043502">
    <property type="entry name" value="DNA/RNA_pol_sf"/>
</dbReference>
<reference evidence="3" key="1">
    <citation type="submission" date="2017-03" db="EMBL/GenBank/DDBJ databases">
        <title>Phytopthora megakarya and P. palmivora, two closely related causual agents of cacao black pod achieved similar genome size and gene model numbers by different mechanisms.</title>
        <authorList>
            <person name="Ali S."/>
            <person name="Shao J."/>
            <person name="Larry D.J."/>
            <person name="Kronmiller B."/>
            <person name="Shen D."/>
            <person name="Strem M.D."/>
            <person name="Melnick R.L."/>
            <person name="Guiltinan M.J."/>
            <person name="Tyler B.M."/>
            <person name="Meinhardt L.W."/>
            <person name="Bailey B.A."/>
        </authorList>
    </citation>
    <scope>NUCLEOTIDE SEQUENCE [LARGE SCALE GENOMIC DNA]</scope>
    <source>
        <strain evidence="3">zdho120</strain>
    </source>
</reference>
<dbReference type="Gene3D" id="3.10.10.10">
    <property type="entry name" value="HIV Type 1 Reverse Transcriptase, subunit A, domain 1"/>
    <property type="match status" value="2"/>
</dbReference>
<evidence type="ECO:0000259" key="1">
    <source>
        <dbReference type="Pfam" id="PF00078"/>
    </source>
</evidence>
<dbReference type="InterPro" id="IPR000477">
    <property type="entry name" value="RT_dom"/>
</dbReference>
<accession>A0A225X3G7</accession>
<dbReference type="SUPFAM" id="SSF56672">
    <property type="entry name" value="DNA/RNA polymerases"/>
    <property type="match status" value="1"/>
</dbReference>
<dbReference type="Proteomes" id="UP000198211">
    <property type="component" value="Unassembled WGS sequence"/>
</dbReference>
<comment type="caution">
    <text evidence="2">The sequence shown here is derived from an EMBL/GenBank/DDBJ whole genome shotgun (WGS) entry which is preliminary data.</text>
</comment>
<dbReference type="PANTHER" id="PTHR33064">
    <property type="entry name" value="POL PROTEIN"/>
    <property type="match status" value="1"/>
</dbReference>
<dbReference type="Pfam" id="PF00078">
    <property type="entry name" value="RVT_1"/>
    <property type="match status" value="1"/>
</dbReference>
<dbReference type="Gene3D" id="3.30.70.270">
    <property type="match status" value="1"/>
</dbReference>
<protein>
    <recommendedName>
        <fullName evidence="1">Reverse transcriptase domain-containing protein</fullName>
    </recommendedName>
</protein>
<dbReference type="InterPro" id="IPR043128">
    <property type="entry name" value="Rev_trsase/Diguanyl_cyclase"/>
</dbReference>
<name>A0A225X3G7_9STRA</name>
<evidence type="ECO:0000313" key="2">
    <source>
        <dbReference type="EMBL" id="OWZ24451.1"/>
    </source>
</evidence>
<dbReference type="InterPro" id="IPR051320">
    <property type="entry name" value="Viral_Replic_Matur_Polypro"/>
</dbReference>
<feature type="domain" description="Reverse transcriptase" evidence="1">
    <location>
        <begin position="200"/>
        <end position="280"/>
    </location>
</feature>
<dbReference type="EMBL" id="NBNE01000013">
    <property type="protein sequence ID" value="OWZ24451.1"/>
    <property type="molecule type" value="Genomic_DNA"/>
</dbReference>
<evidence type="ECO:0000313" key="3">
    <source>
        <dbReference type="Proteomes" id="UP000198211"/>
    </source>
</evidence>
<proteinExistence type="predicted"/>
<sequence>MIKVPPSLLGTLLKLSYSCFQKKLLQSTSKKKLYSEPRYPGTSPDEAVTDALRERVQEVTIMGAPHLPSTLMGWNCFWTGCTKHFALELGNDPSVDMPPMEIKLKPDAKPVQCRARRYSQEHQKFPDRHVKHLLDLGLCYKNPSRRLCPPSLIINKPGIGNFRMTVNVRGQTRWRNLQHGQCRFSQWNLIKICSILTEEGMITPPTRVLMGGTNSVDHVQSTVQAMFTDIYNNGLFIWIDDLLGYSDTAKELLKLLRKVLTIFMKRGLKLNPRKCHFSYVKRKCAAE</sequence>
<organism evidence="2 3">
    <name type="scientific">Phytophthora megakarya</name>
    <dbReference type="NCBI Taxonomy" id="4795"/>
    <lineage>
        <taxon>Eukaryota</taxon>
        <taxon>Sar</taxon>
        <taxon>Stramenopiles</taxon>
        <taxon>Oomycota</taxon>
        <taxon>Peronosporomycetes</taxon>
        <taxon>Peronosporales</taxon>
        <taxon>Peronosporaceae</taxon>
        <taxon>Phytophthora</taxon>
    </lineage>
</organism>